<evidence type="ECO:0000313" key="2">
    <source>
        <dbReference type="EMBL" id="MPC75565.1"/>
    </source>
</evidence>
<reference evidence="2 3" key="1">
    <citation type="submission" date="2019-05" db="EMBL/GenBank/DDBJ databases">
        <title>Another draft genome of Portunus trituberculatus and its Hox gene families provides insights of decapod evolution.</title>
        <authorList>
            <person name="Jeong J.-H."/>
            <person name="Song I."/>
            <person name="Kim S."/>
            <person name="Choi T."/>
            <person name="Kim D."/>
            <person name="Ryu S."/>
            <person name="Kim W."/>
        </authorList>
    </citation>
    <scope>NUCLEOTIDE SEQUENCE [LARGE SCALE GENOMIC DNA]</scope>
    <source>
        <tissue evidence="2">Muscle</tissue>
    </source>
</reference>
<dbReference type="EMBL" id="VSRR010041414">
    <property type="protein sequence ID" value="MPC75565.1"/>
    <property type="molecule type" value="Genomic_DNA"/>
</dbReference>
<dbReference type="AlphaFoldDB" id="A0A5B7I0B8"/>
<evidence type="ECO:0000313" key="3">
    <source>
        <dbReference type="Proteomes" id="UP000324222"/>
    </source>
</evidence>
<sequence>MEQCYITLTINGKVHRRKATEKKGKTTRKQKEKSLLGSGQPLPEHADIPVWIKVTYGDGN</sequence>
<feature type="region of interest" description="Disordered" evidence="1">
    <location>
        <begin position="16"/>
        <end position="42"/>
    </location>
</feature>
<organism evidence="2 3">
    <name type="scientific">Portunus trituberculatus</name>
    <name type="common">Swimming crab</name>
    <name type="synonym">Neptunus trituberculatus</name>
    <dbReference type="NCBI Taxonomy" id="210409"/>
    <lineage>
        <taxon>Eukaryota</taxon>
        <taxon>Metazoa</taxon>
        <taxon>Ecdysozoa</taxon>
        <taxon>Arthropoda</taxon>
        <taxon>Crustacea</taxon>
        <taxon>Multicrustacea</taxon>
        <taxon>Malacostraca</taxon>
        <taxon>Eumalacostraca</taxon>
        <taxon>Eucarida</taxon>
        <taxon>Decapoda</taxon>
        <taxon>Pleocyemata</taxon>
        <taxon>Brachyura</taxon>
        <taxon>Eubrachyura</taxon>
        <taxon>Portunoidea</taxon>
        <taxon>Portunidae</taxon>
        <taxon>Portuninae</taxon>
        <taxon>Portunus</taxon>
    </lineage>
</organism>
<evidence type="ECO:0000256" key="1">
    <source>
        <dbReference type="SAM" id="MobiDB-lite"/>
    </source>
</evidence>
<proteinExistence type="predicted"/>
<comment type="caution">
    <text evidence="2">The sequence shown here is derived from an EMBL/GenBank/DDBJ whole genome shotgun (WGS) entry which is preliminary data.</text>
</comment>
<feature type="compositionally biased region" description="Basic residues" evidence="1">
    <location>
        <begin position="16"/>
        <end position="31"/>
    </location>
</feature>
<keyword evidence="3" id="KW-1185">Reference proteome</keyword>
<accession>A0A5B7I0B8</accession>
<name>A0A5B7I0B8_PORTR</name>
<dbReference type="Proteomes" id="UP000324222">
    <property type="component" value="Unassembled WGS sequence"/>
</dbReference>
<protein>
    <submittedName>
        <fullName evidence="2">Uncharacterized protein</fullName>
    </submittedName>
</protein>
<gene>
    <name evidence="2" type="ORF">E2C01_069955</name>
</gene>